<evidence type="ECO:0000313" key="8">
    <source>
        <dbReference type="Proteomes" id="UP000230233"/>
    </source>
</evidence>
<dbReference type="GO" id="GO:0016787">
    <property type="term" value="F:hydrolase activity"/>
    <property type="evidence" value="ECO:0007669"/>
    <property type="project" value="UniProtKB-KW"/>
</dbReference>
<protein>
    <recommendedName>
        <fullName evidence="6">AAA+ ATPase domain-containing protein</fullName>
    </recommendedName>
</protein>
<name>A0A2G5SKV7_9PELO</name>
<dbReference type="AlphaFoldDB" id="A0A2G5SKV7"/>
<dbReference type="STRING" id="1611254.A0A2G5SKV7"/>
<evidence type="ECO:0000256" key="1">
    <source>
        <dbReference type="ARBA" id="ARBA00007913"/>
    </source>
</evidence>
<dbReference type="PANTHER" id="PTHR43788">
    <property type="entry name" value="DNA2/NAM7 HELICASE FAMILY MEMBER"/>
    <property type="match status" value="1"/>
</dbReference>
<accession>A0A2G5SKV7</accession>
<evidence type="ECO:0000256" key="2">
    <source>
        <dbReference type="ARBA" id="ARBA00022741"/>
    </source>
</evidence>
<dbReference type="InterPro" id="IPR041679">
    <property type="entry name" value="DNA2/NAM7-like_C"/>
</dbReference>
<dbReference type="CDD" id="cd18808">
    <property type="entry name" value="SF1_C_Upf1"/>
    <property type="match status" value="1"/>
</dbReference>
<dbReference type="GO" id="GO:0043139">
    <property type="term" value="F:5'-3' DNA helicase activity"/>
    <property type="evidence" value="ECO:0007669"/>
    <property type="project" value="TreeGrafter"/>
</dbReference>
<dbReference type="Proteomes" id="UP000230233">
    <property type="component" value="Chromosome X"/>
</dbReference>
<sequence length="509" mass="58568">MSEAESLLLYDVVRSKGRDASFLANLKDRQTFSDNLNPAQHTAVRMALNDERPVVCIVGPPGTGKTHALSWLLIKLMTKSKKVIVFTPTKESSQVLKEMTMKQKITRCPDYQNALMDYSDYLDASSGKNGEQKSNEKVFENARVVFSKADGRFLDVVRNVFDPDVCVIDDAAQMKCSQSWPAWLETKRIVLAGDKFQFATFAETNDRRHLDQNLSIFDHLLEKSAEFSWANLYEQQRSHDTIFHWSKYHIYEEESNRLTSRRGLDCWGSGTRLDKNLKLHLPVLFIDTASVFQSPEQEETFERLASHEDGHVSFANLGEAKYAMMHYKNLLNRGAHPENVALIAPYNGQCDLMKKLMNEHVEESGNENCRKTKISTIDRIVGQEFNVVIFTLVRNNPKKWLGLASDVARLNLAVTRAKKQFMFIGSSFMLYNCGVPKIEQFFQEVLRHCRYQPVLLQDPSTAKIPASYIPRNNFGRNLEKFIEYSNDRDMIQMAERMSEGFQRNRPFHN</sequence>
<dbReference type="InterPro" id="IPR027417">
    <property type="entry name" value="P-loop_NTPase"/>
</dbReference>
<evidence type="ECO:0000256" key="5">
    <source>
        <dbReference type="ARBA" id="ARBA00022840"/>
    </source>
</evidence>
<dbReference type="Pfam" id="PF13604">
    <property type="entry name" value="AAA_30"/>
    <property type="match status" value="1"/>
</dbReference>
<evidence type="ECO:0000259" key="6">
    <source>
        <dbReference type="SMART" id="SM00382"/>
    </source>
</evidence>
<keyword evidence="8" id="KW-1185">Reference proteome</keyword>
<keyword evidence="2" id="KW-0547">Nucleotide-binding</keyword>
<comment type="caution">
    <text evidence="7">The sequence shown here is derived from an EMBL/GenBank/DDBJ whole genome shotgun (WGS) entry which is preliminary data.</text>
</comment>
<reference evidence="8" key="1">
    <citation type="submission" date="2017-10" db="EMBL/GenBank/DDBJ databases">
        <title>Rapid genome shrinkage in a self-fertile nematode reveals novel sperm competition proteins.</title>
        <authorList>
            <person name="Yin D."/>
            <person name="Schwarz E.M."/>
            <person name="Thomas C.G."/>
            <person name="Felde R.L."/>
            <person name="Korf I.F."/>
            <person name="Cutter A.D."/>
            <person name="Schartner C.M."/>
            <person name="Ralston E.J."/>
            <person name="Meyer B.J."/>
            <person name="Haag E.S."/>
        </authorList>
    </citation>
    <scope>NUCLEOTIDE SEQUENCE [LARGE SCALE GENOMIC DNA]</scope>
    <source>
        <strain evidence="8">JU1422</strain>
    </source>
</reference>
<dbReference type="OrthoDB" id="5805783at2759"/>
<proteinExistence type="inferred from homology"/>
<dbReference type="InterPro" id="IPR047187">
    <property type="entry name" value="SF1_C_Upf1"/>
</dbReference>
<dbReference type="GO" id="GO:0005524">
    <property type="term" value="F:ATP binding"/>
    <property type="evidence" value="ECO:0007669"/>
    <property type="project" value="UniProtKB-KW"/>
</dbReference>
<dbReference type="InterPro" id="IPR050534">
    <property type="entry name" value="Coronavir_polyprotein_1ab"/>
</dbReference>
<dbReference type="Pfam" id="PF13086">
    <property type="entry name" value="AAA_11"/>
    <property type="match status" value="1"/>
</dbReference>
<keyword evidence="3" id="KW-0378">Hydrolase</keyword>
<dbReference type="SMART" id="SM00382">
    <property type="entry name" value="AAA"/>
    <property type="match status" value="1"/>
</dbReference>
<comment type="similarity">
    <text evidence="1">Belongs to the DNA2/NAM7 helicase family.</text>
</comment>
<dbReference type="EMBL" id="PDUG01000006">
    <property type="protein sequence ID" value="PIC15559.1"/>
    <property type="molecule type" value="Genomic_DNA"/>
</dbReference>
<evidence type="ECO:0000313" key="7">
    <source>
        <dbReference type="EMBL" id="PIC15559.1"/>
    </source>
</evidence>
<dbReference type="InterPro" id="IPR041677">
    <property type="entry name" value="DNA2/NAM7_AAA_11"/>
</dbReference>
<dbReference type="Gene3D" id="3.40.50.300">
    <property type="entry name" value="P-loop containing nucleotide triphosphate hydrolases"/>
    <property type="match status" value="2"/>
</dbReference>
<evidence type="ECO:0000256" key="4">
    <source>
        <dbReference type="ARBA" id="ARBA00022806"/>
    </source>
</evidence>
<keyword evidence="4" id="KW-0347">Helicase</keyword>
<gene>
    <name evidence="7" type="primary">Cnig_chr_X.g22489</name>
    <name evidence="7" type="ORF">B9Z55_022489</name>
</gene>
<dbReference type="PANTHER" id="PTHR43788:SF8">
    <property type="entry name" value="DNA-BINDING PROTEIN SMUBP-2"/>
    <property type="match status" value="1"/>
</dbReference>
<dbReference type="InterPro" id="IPR003593">
    <property type="entry name" value="AAA+_ATPase"/>
</dbReference>
<feature type="domain" description="AAA+ ATPase" evidence="6">
    <location>
        <begin position="51"/>
        <end position="220"/>
    </location>
</feature>
<keyword evidence="5" id="KW-0067">ATP-binding</keyword>
<evidence type="ECO:0000256" key="3">
    <source>
        <dbReference type="ARBA" id="ARBA00022801"/>
    </source>
</evidence>
<dbReference type="SUPFAM" id="SSF52540">
    <property type="entry name" value="P-loop containing nucleoside triphosphate hydrolases"/>
    <property type="match status" value="1"/>
</dbReference>
<dbReference type="Pfam" id="PF13087">
    <property type="entry name" value="AAA_12"/>
    <property type="match status" value="1"/>
</dbReference>
<organism evidence="7 8">
    <name type="scientific">Caenorhabditis nigoni</name>
    <dbReference type="NCBI Taxonomy" id="1611254"/>
    <lineage>
        <taxon>Eukaryota</taxon>
        <taxon>Metazoa</taxon>
        <taxon>Ecdysozoa</taxon>
        <taxon>Nematoda</taxon>
        <taxon>Chromadorea</taxon>
        <taxon>Rhabditida</taxon>
        <taxon>Rhabditina</taxon>
        <taxon>Rhabditomorpha</taxon>
        <taxon>Rhabditoidea</taxon>
        <taxon>Rhabditidae</taxon>
        <taxon>Peloderinae</taxon>
        <taxon>Caenorhabditis</taxon>
    </lineage>
</organism>